<evidence type="ECO:0000256" key="1">
    <source>
        <dbReference type="ARBA" id="ARBA00022536"/>
    </source>
</evidence>
<dbReference type="OrthoDB" id="8936993at2759"/>
<comment type="caution">
    <text evidence="3">Lacks conserved residue(s) required for the propagation of feature annotation.</text>
</comment>
<organism evidence="6 7">
    <name type="scientific">Muraenolepis orangiensis</name>
    <name type="common">Patagonian moray cod</name>
    <dbReference type="NCBI Taxonomy" id="630683"/>
    <lineage>
        <taxon>Eukaryota</taxon>
        <taxon>Metazoa</taxon>
        <taxon>Chordata</taxon>
        <taxon>Craniata</taxon>
        <taxon>Vertebrata</taxon>
        <taxon>Euteleostomi</taxon>
        <taxon>Actinopterygii</taxon>
        <taxon>Neopterygii</taxon>
        <taxon>Teleostei</taxon>
        <taxon>Neoteleostei</taxon>
        <taxon>Acanthomorphata</taxon>
        <taxon>Zeiogadaria</taxon>
        <taxon>Gadariae</taxon>
        <taxon>Gadiformes</taxon>
        <taxon>Muraenolepidoidei</taxon>
        <taxon>Muraenolepididae</taxon>
        <taxon>Muraenolepis</taxon>
    </lineage>
</organism>
<sequence>MCTDLTLVNAHPTPHAVPPSRSPADCQPPCQNRGSCSRPHTCVCRSGFQGARCEEVTPEQVYIRDGGALKWVQPGTNPFQKDQARRRPAERQAQDTSRPRSPHTTTTKAPLQAG</sequence>
<proteinExistence type="predicted"/>
<keyword evidence="7" id="KW-1185">Reference proteome</keyword>
<feature type="compositionally biased region" description="Basic and acidic residues" evidence="4">
    <location>
        <begin position="82"/>
        <end position="93"/>
    </location>
</feature>
<dbReference type="EMBL" id="JANIIK010000035">
    <property type="protein sequence ID" value="KAJ3613647.1"/>
    <property type="molecule type" value="Genomic_DNA"/>
</dbReference>
<reference evidence="6" key="1">
    <citation type="submission" date="2022-07" db="EMBL/GenBank/DDBJ databases">
        <title>Chromosome-level genome of Muraenolepis orangiensis.</title>
        <authorList>
            <person name="Kim J."/>
        </authorList>
    </citation>
    <scope>NUCLEOTIDE SEQUENCE</scope>
    <source>
        <strain evidence="6">KU_S4_2022</strain>
        <tissue evidence="6">Muscle</tissue>
    </source>
</reference>
<dbReference type="SMART" id="SM00181">
    <property type="entry name" value="EGF"/>
    <property type="match status" value="1"/>
</dbReference>
<dbReference type="PROSITE" id="PS50026">
    <property type="entry name" value="EGF_3"/>
    <property type="match status" value="1"/>
</dbReference>
<feature type="disulfide bond" evidence="3">
    <location>
        <begin position="44"/>
        <end position="53"/>
    </location>
</feature>
<dbReference type="Gene3D" id="2.10.25.10">
    <property type="entry name" value="Laminin"/>
    <property type="match status" value="1"/>
</dbReference>
<dbReference type="SUPFAM" id="SSF57196">
    <property type="entry name" value="EGF/Laminin"/>
    <property type="match status" value="1"/>
</dbReference>
<keyword evidence="2 3" id="KW-1015">Disulfide bond</keyword>
<dbReference type="PROSITE" id="PS00022">
    <property type="entry name" value="EGF_1"/>
    <property type="match status" value="1"/>
</dbReference>
<name>A0A9Q0IUB4_9TELE</name>
<evidence type="ECO:0000256" key="4">
    <source>
        <dbReference type="SAM" id="MobiDB-lite"/>
    </source>
</evidence>
<dbReference type="InterPro" id="IPR000742">
    <property type="entry name" value="EGF"/>
</dbReference>
<evidence type="ECO:0000259" key="5">
    <source>
        <dbReference type="PROSITE" id="PS50026"/>
    </source>
</evidence>
<protein>
    <recommendedName>
        <fullName evidence="5">EGF-like domain-containing protein</fullName>
    </recommendedName>
</protein>
<dbReference type="InterPro" id="IPR013111">
    <property type="entry name" value="EGF_extracell"/>
</dbReference>
<feature type="region of interest" description="Disordered" evidence="4">
    <location>
        <begin position="1"/>
        <end position="37"/>
    </location>
</feature>
<evidence type="ECO:0000313" key="6">
    <source>
        <dbReference type="EMBL" id="KAJ3613647.1"/>
    </source>
</evidence>
<dbReference type="Proteomes" id="UP001148018">
    <property type="component" value="Unassembled WGS sequence"/>
</dbReference>
<dbReference type="Pfam" id="PF07974">
    <property type="entry name" value="EGF_2"/>
    <property type="match status" value="1"/>
</dbReference>
<feature type="disulfide bond" evidence="3">
    <location>
        <begin position="26"/>
        <end position="36"/>
    </location>
</feature>
<evidence type="ECO:0000313" key="7">
    <source>
        <dbReference type="Proteomes" id="UP001148018"/>
    </source>
</evidence>
<feature type="domain" description="EGF-like" evidence="5">
    <location>
        <begin position="22"/>
        <end position="54"/>
    </location>
</feature>
<dbReference type="PROSITE" id="PS01186">
    <property type="entry name" value="EGF_2"/>
    <property type="match status" value="1"/>
</dbReference>
<gene>
    <name evidence="6" type="ORF">NHX12_019893</name>
</gene>
<feature type="region of interest" description="Disordered" evidence="4">
    <location>
        <begin position="70"/>
        <end position="114"/>
    </location>
</feature>
<accession>A0A9Q0IUB4</accession>
<evidence type="ECO:0000256" key="3">
    <source>
        <dbReference type="PROSITE-ProRule" id="PRU00076"/>
    </source>
</evidence>
<comment type="caution">
    <text evidence="6">The sequence shown here is derived from an EMBL/GenBank/DDBJ whole genome shotgun (WGS) entry which is preliminary data.</text>
</comment>
<dbReference type="AlphaFoldDB" id="A0A9Q0IUB4"/>
<keyword evidence="1 3" id="KW-0245">EGF-like domain</keyword>
<evidence type="ECO:0000256" key="2">
    <source>
        <dbReference type="ARBA" id="ARBA00023157"/>
    </source>
</evidence>